<comment type="subcellular location">
    <subcellularLocation>
        <location evidence="1">Membrane</location>
        <topology evidence="1">Single-pass membrane protein</topology>
    </subcellularLocation>
</comment>
<evidence type="ECO:0000256" key="8">
    <source>
        <dbReference type="SAM" id="SignalP"/>
    </source>
</evidence>
<gene>
    <name evidence="9" type="ORF">ACFPOD_11270</name>
</gene>
<accession>A0ABW0T8P6</accession>
<comment type="similarity">
    <text evidence="2">Belongs to the BA14k family.</text>
</comment>
<keyword evidence="10" id="KW-1185">Reference proteome</keyword>
<feature type="region of interest" description="Disordered" evidence="7">
    <location>
        <begin position="129"/>
        <end position="149"/>
    </location>
</feature>
<evidence type="ECO:0000256" key="5">
    <source>
        <dbReference type="ARBA" id="ARBA00022734"/>
    </source>
</evidence>
<evidence type="ECO:0000256" key="6">
    <source>
        <dbReference type="ARBA" id="ARBA00025321"/>
    </source>
</evidence>
<evidence type="ECO:0000256" key="1">
    <source>
        <dbReference type="ARBA" id="ARBA00004167"/>
    </source>
</evidence>
<reference evidence="10" key="1">
    <citation type="journal article" date="2019" name="Int. J. Syst. Evol. Microbiol.">
        <title>The Global Catalogue of Microorganisms (GCM) 10K type strain sequencing project: providing services to taxonomists for standard genome sequencing and annotation.</title>
        <authorList>
            <consortium name="The Broad Institute Genomics Platform"/>
            <consortium name="The Broad Institute Genome Sequencing Center for Infectious Disease"/>
            <person name="Wu L."/>
            <person name="Ma J."/>
        </authorList>
    </citation>
    <scope>NUCLEOTIDE SEQUENCE [LARGE SCALE GENOMIC DNA]</scope>
    <source>
        <strain evidence="10">JCM 3366</strain>
    </source>
</reference>
<dbReference type="InterPro" id="IPR012413">
    <property type="entry name" value="BA14K"/>
</dbReference>
<feature type="signal peptide" evidence="8">
    <location>
        <begin position="1"/>
        <end position="27"/>
    </location>
</feature>
<evidence type="ECO:0000256" key="4">
    <source>
        <dbReference type="ARBA" id="ARBA00022475"/>
    </source>
</evidence>
<dbReference type="EMBL" id="JBHSNB010000002">
    <property type="protein sequence ID" value="MFC5585694.1"/>
    <property type="molecule type" value="Genomic_DNA"/>
</dbReference>
<proteinExistence type="inferred from homology"/>
<organism evidence="9 10">
    <name type="scientific">Nitratireductor kimnyeongensis</name>
    <dbReference type="NCBI Taxonomy" id="430679"/>
    <lineage>
        <taxon>Bacteria</taxon>
        <taxon>Pseudomonadati</taxon>
        <taxon>Pseudomonadota</taxon>
        <taxon>Alphaproteobacteria</taxon>
        <taxon>Hyphomicrobiales</taxon>
        <taxon>Phyllobacteriaceae</taxon>
        <taxon>Nitratireductor</taxon>
    </lineage>
</organism>
<keyword evidence="4" id="KW-1003">Cell membrane</keyword>
<name>A0ABW0T8P6_9HYPH</name>
<evidence type="ECO:0000256" key="3">
    <source>
        <dbReference type="ARBA" id="ARBA00020552"/>
    </source>
</evidence>
<keyword evidence="4" id="KW-0472">Membrane</keyword>
<evidence type="ECO:0000256" key="7">
    <source>
        <dbReference type="SAM" id="MobiDB-lite"/>
    </source>
</evidence>
<evidence type="ECO:0000313" key="9">
    <source>
        <dbReference type="EMBL" id="MFC5585694.1"/>
    </source>
</evidence>
<keyword evidence="5" id="KW-0430">Lectin</keyword>
<comment type="function">
    <text evidence="6">Has immunoglobulin-binding and hemagglutination properties, and can bind to mannose. Essential for virulence. May be involved in LPS biosynthesis or polysaccharide transport.</text>
</comment>
<sequence>MKHGLTKFACSGLIALGFIVFGAPANANALGIVGSAASGAVERSASEAPLTQVNHRNHRKWRHHKQRRNWHRHRPRAGFYLEFGRPAPYYYRPHHVRPRPVRPYYGQPVRLSRAHVRWCHNRYRSYRASDNTFQPYHGPRRPCRSPYYR</sequence>
<dbReference type="Proteomes" id="UP001596107">
    <property type="component" value="Unassembled WGS sequence"/>
</dbReference>
<dbReference type="Pfam" id="PF07886">
    <property type="entry name" value="BA14K"/>
    <property type="match status" value="1"/>
</dbReference>
<feature type="chain" id="PRO_5046478474" description="Lectin-like protein BA14k" evidence="8">
    <location>
        <begin position="28"/>
        <end position="149"/>
    </location>
</feature>
<evidence type="ECO:0000256" key="2">
    <source>
        <dbReference type="ARBA" id="ARBA00010270"/>
    </source>
</evidence>
<protein>
    <recommendedName>
        <fullName evidence="3">Lectin-like protein BA14k</fullName>
    </recommendedName>
</protein>
<keyword evidence="8" id="KW-0732">Signal</keyword>
<evidence type="ECO:0000313" key="10">
    <source>
        <dbReference type="Proteomes" id="UP001596107"/>
    </source>
</evidence>
<comment type="caution">
    <text evidence="9">The sequence shown here is derived from an EMBL/GenBank/DDBJ whole genome shotgun (WGS) entry which is preliminary data.</text>
</comment>
<dbReference type="RefSeq" id="WP_223021025.1">
    <property type="nucleotide sequence ID" value="NZ_CP078143.1"/>
</dbReference>